<evidence type="ECO:0000256" key="4">
    <source>
        <dbReference type="ARBA" id="ARBA00022692"/>
    </source>
</evidence>
<feature type="transmembrane region" description="Helical" evidence="7">
    <location>
        <begin position="73"/>
        <end position="94"/>
    </location>
</feature>
<dbReference type="KEGG" id="puo:RZN69_01690"/>
<accession>A0AAQ3QRX9</accession>
<gene>
    <name evidence="9" type="ORF">RZN69_01690</name>
</gene>
<evidence type="ECO:0000256" key="3">
    <source>
        <dbReference type="ARBA" id="ARBA00022475"/>
    </source>
</evidence>
<dbReference type="Gene3D" id="1.10.3720.10">
    <property type="entry name" value="MetI-like"/>
    <property type="match status" value="1"/>
</dbReference>
<feature type="transmembrane region" description="Helical" evidence="7">
    <location>
        <begin position="221"/>
        <end position="243"/>
    </location>
</feature>
<evidence type="ECO:0000313" key="9">
    <source>
        <dbReference type="EMBL" id="WOO41783.1"/>
    </source>
</evidence>
<comment type="subcellular location">
    <subcellularLocation>
        <location evidence="1 7">Cell membrane</location>
        <topology evidence="1 7">Multi-pass membrane protein</topology>
    </subcellularLocation>
</comment>
<keyword evidence="6 7" id="KW-0472">Membrane</keyword>
<evidence type="ECO:0000256" key="1">
    <source>
        <dbReference type="ARBA" id="ARBA00004651"/>
    </source>
</evidence>
<dbReference type="EMBL" id="CP136920">
    <property type="protein sequence ID" value="WOO41783.1"/>
    <property type="molecule type" value="Genomic_DNA"/>
</dbReference>
<dbReference type="SUPFAM" id="SSF161098">
    <property type="entry name" value="MetI-like"/>
    <property type="match status" value="1"/>
</dbReference>
<dbReference type="CDD" id="cd06261">
    <property type="entry name" value="TM_PBP2"/>
    <property type="match status" value="1"/>
</dbReference>
<dbReference type="PANTHER" id="PTHR30193">
    <property type="entry name" value="ABC TRANSPORTER PERMEASE PROTEIN"/>
    <property type="match status" value="1"/>
</dbReference>
<keyword evidence="2 7" id="KW-0813">Transport</keyword>
<reference evidence="9 10" key="1">
    <citation type="submission" date="2023-10" db="EMBL/GenBank/DDBJ databases">
        <title>Rubellicoccus peritrichatus gen. nov., sp. nov., isolated from an algae of coral reef tank.</title>
        <authorList>
            <person name="Luo J."/>
        </authorList>
    </citation>
    <scope>NUCLEOTIDE SEQUENCE [LARGE SCALE GENOMIC DNA]</scope>
    <source>
        <strain evidence="9 10">CR14</strain>
    </source>
</reference>
<evidence type="ECO:0000256" key="7">
    <source>
        <dbReference type="RuleBase" id="RU363032"/>
    </source>
</evidence>
<evidence type="ECO:0000259" key="8">
    <source>
        <dbReference type="PROSITE" id="PS50928"/>
    </source>
</evidence>
<dbReference type="GO" id="GO:0005886">
    <property type="term" value="C:plasma membrane"/>
    <property type="evidence" value="ECO:0007669"/>
    <property type="project" value="UniProtKB-SubCell"/>
</dbReference>
<feature type="transmembrane region" description="Helical" evidence="7">
    <location>
        <begin position="12"/>
        <end position="32"/>
    </location>
</feature>
<evidence type="ECO:0000256" key="2">
    <source>
        <dbReference type="ARBA" id="ARBA00022448"/>
    </source>
</evidence>
<dbReference type="Proteomes" id="UP001304300">
    <property type="component" value="Chromosome"/>
</dbReference>
<dbReference type="PROSITE" id="PS50928">
    <property type="entry name" value="ABC_TM1"/>
    <property type="match status" value="1"/>
</dbReference>
<evidence type="ECO:0000256" key="6">
    <source>
        <dbReference type="ARBA" id="ARBA00023136"/>
    </source>
</evidence>
<name>A0AAQ3QRX9_9BACT</name>
<dbReference type="PANTHER" id="PTHR30193:SF1">
    <property type="entry name" value="ABC TRANSPORTER PERMEASE PROTEIN YESP-RELATED"/>
    <property type="match status" value="1"/>
</dbReference>
<dbReference type="InterPro" id="IPR000515">
    <property type="entry name" value="MetI-like"/>
</dbReference>
<dbReference type="InterPro" id="IPR051393">
    <property type="entry name" value="ABC_transporter_permease"/>
</dbReference>
<dbReference type="InterPro" id="IPR035906">
    <property type="entry name" value="MetI-like_sf"/>
</dbReference>
<feature type="transmembrane region" description="Helical" evidence="7">
    <location>
        <begin position="271"/>
        <end position="292"/>
    </location>
</feature>
<evidence type="ECO:0000313" key="10">
    <source>
        <dbReference type="Proteomes" id="UP001304300"/>
    </source>
</evidence>
<evidence type="ECO:0000256" key="5">
    <source>
        <dbReference type="ARBA" id="ARBA00022989"/>
    </source>
</evidence>
<dbReference type="Pfam" id="PF00528">
    <property type="entry name" value="BPD_transp_1"/>
    <property type="match status" value="1"/>
</dbReference>
<comment type="similarity">
    <text evidence="7">Belongs to the binding-protein-dependent transport system permease family.</text>
</comment>
<dbReference type="GO" id="GO:0055085">
    <property type="term" value="P:transmembrane transport"/>
    <property type="evidence" value="ECO:0007669"/>
    <property type="project" value="InterPro"/>
</dbReference>
<dbReference type="AlphaFoldDB" id="A0AAQ3QRX9"/>
<keyword evidence="5 7" id="KW-1133">Transmembrane helix</keyword>
<feature type="domain" description="ABC transmembrane type-1" evidence="8">
    <location>
        <begin position="69"/>
        <end position="292"/>
    </location>
</feature>
<keyword evidence="3" id="KW-1003">Cell membrane</keyword>
<protein>
    <submittedName>
        <fullName evidence="9">Sugar ABC transporter permease</fullName>
    </submittedName>
</protein>
<proteinExistence type="inferred from homology"/>
<keyword evidence="10" id="KW-1185">Reference proteome</keyword>
<organism evidence="9 10">
    <name type="scientific">Rubellicoccus peritrichatus</name>
    <dbReference type="NCBI Taxonomy" id="3080537"/>
    <lineage>
        <taxon>Bacteria</taxon>
        <taxon>Pseudomonadati</taxon>
        <taxon>Verrucomicrobiota</taxon>
        <taxon>Opitutia</taxon>
        <taxon>Puniceicoccales</taxon>
        <taxon>Cerasicoccaceae</taxon>
        <taxon>Rubellicoccus</taxon>
    </lineage>
</organism>
<dbReference type="RefSeq" id="WP_317834267.1">
    <property type="nucleotide sequence ID" value="NZ_CP136920.1"/>
</dbReference>
<feature type="transmembrane region" description="Helical" evidence="7">
    <location>
        <begin position="106"/>
        <end position="126"/>
    </location>
</feature>
<sequence>MTKRERRNLRVGLLFISPWLLGFFLTALYPLVSSTYLSFTDYSVLSKPVYIGVDNYTDLVEDELFWKSLWNTFYFAALSIPLNIIMALVLAILLSTNMPGKKIFRTIYFLPSLVPMVCLAVLWQWMLNGRLGLINTALRPLTDGLNWLMGTNFAPPNWLADPAYAKLGLVLAGAWGVGNAVVIFLAGLQDVPRTLYEAADLDGCNFWQKTLHVTLPIISPVIYFNGIMALIGSFQVFAVPWIMTGGGTGPSRSMLFAATYIYTKAFDSWSMGYACAIALILFLIILVLTLAATKLSERHIHYSGK</sequence>
<keyword evidence="4 7" id="KW-0812">Transmembrane</keyword>
<feature type="transmembrane region" description="Helical" evidence="7">
    <location>
        <begin position="163"/>
        <end position="186"/>
    </location>
</feature>